<proteinExistence type="predicted"/>
<evidence type="ECO:0000313" key="4">
    <source>
        <dbReference type="Proteomes" id="UP000479710"/>
    </source>
</evidence>
<dbReference type="GO" id="GO:0071108">
    <property type="term" value="P:protein K48-linked deubiquitination"/>
    <property type="evidence" value="ECO:0007669"/>
    <property type="project" value="TreeGrafter"/>
</dbReference>
<feature type="compositionally biased region" description="Basic and acidic residues" evidence="1">
    <location>
        <begin position="294"/>
        <end position="318"/>
    </location>
</feature>
<feature type="compositionally biased region" description="Basic and acidic residues" evidence="1">
    <location>
        <begin position="343"/>
        <end position="361"/>
    </location>
</feature>
<evidence type="ECO:0000313" key="3">
    <source>
        <dbReference type="EMBL" id="KAF0926001.1"/>
    </source>
</evidence>
<evidence type="ECO:0000256" key="1">
    <source>
        <dbReference type="SAM" id="MobiDB-lite"/>
    </source>
</evidence>
<dbReference type="InterPro" id="IPR033979">
    <property type="entry name" value="MINDY_domain"/>
</dbReference>
<dbReference type="Pfam" id="PF04424">
    <property type="entry name" value="MINDY_DUB"/>
    <property type="match status" value="1"/>
</dbReference>
<dbReference type="PANTHER" id="PTHR18063">
    <property type="entry name" value="NF-E2 INDUCIBLE PROTEIN"/>
    <property type="match status" value="1"/>
</dbReference>
<name>A0A6G1EMZ5_9ORYZ</name>
<dbReference type="GO" id="GO:1990380">
    <property type="term" value="F:K48-linked deubiquitinase activity"/>
    <property type="evidence" value="ECO:0007669"/>
    <property type="project" value="InterPro"/>
</dbReference>
<keyword evidence="4" id="KW-1185">Reference proteome</keyword>
<reference evidence="3 4" key="1">
    <citation type="submission" date="2019-11" db="EMBL/GenBank/DDBJ databases">
        <title>Whole genome sequence of Oryza granulata.</title>
        <authorList>
            <person name="Li W."/>
        </authorList>
    </citation>
    <scope>NUCLEOTIDE SEQUENCE [LARGE SCALE GENOMIC DNA]</scope>
    <source>
        <strain evidence="4">cv. Menghai</strain>
        <tissue evidence="3">Leaf</tissue>
    </source>
</reference>
<feature type="domain" description="MINDY deubiquitinase" evidence="2">
    <location>
        <begin position="4"/>
        <end position="283"/>
    </location>
</feature>
<dbReference type="GO" id="GO:0016807">
    <property type="term" value="F:cysteine-type carboxypeptidase activity"/>
    <property type="evidence" value="ECO:0007669"/>
    <property type="project" value="TreeGrafter"/>
</dbReference>
<dbReference type="PANTHER" id="PTHR18063:SF6">
    <property type="entry name" value="UBIQUITIN CARBOXYL-TERMINAL HYDROLASE"/>
    <property type="match status" value="1"/>
</dbReference>
<dbReference type="Gene3D" id="3.30.1640.10">
    <property type="entry name" value="mini-chromosome maintenance (MCM) complex, chain A, domain 1"/>
    <property type="match status" value="1"/>
</dbReference>
<feature type="region of interest" description="Disordered" evidence="1">
    <location>
        <begin position="292"/>
        <end position="388"/>
    </location>
</feature>
<dbReference type="InterPro" id="IPR007518">
    <property type="entry name" value="MINDY"/>
</dbReference>
<sequence length="678" mass="76922">MADEYRVHEFTIAGQIKRIVLECPTGSSVLVCLSNFLLLARPILSNFKTEGGINGCPKYVKTEVLMEMIEAEVTRRLHEALIRGSIDPSLLIASLDGYKHIIQLLPKGIHFDPVFTSYTGFAKAVESTLFDVLGASLCHGWLIDPEEDADAAKAIGSKSYNDILGMLELALETSSEIVSEASSHGASEAASEAEHNAALIIKNFLDNSKDQLTPYGLRCLHEGIADDGSLKVLFKNNRFSLLCKHKGILATLQVDEEQLEKHPDAVWKALEEVDGERSLFTLHFKPIKQQVMKPDAKEAVEPKIQKDVTEDGTREKSKSKPSKKKRLKAKQQQGLQVQPQVKSQEDVEPKEETQEERDKQPQELPVQPQVKSQENVERMEETQEEQDNAMSQTFMHFLTEFKEVGMNLPFFEGQVKALHHCGSFTMKVDFNDLEKHDEHNARYIYNNIPRISERLRCCVCNFLLKHIEFKMKSTEVLEKTTLEIRGLPRPNSRLPFRKFAMENDMYKTWELFDFGCKKVDAPTYLGRKAGLGYLNFLLKKHKAGCCWDGSFGEEDMEVLIHDDGCMEFVITKKGYEDFTKEKGIADFNKFCEIIFPYFMSAEVKGMPAYFDQFQADYLHHMPDLEDKEAYDVLTSVDPTKGTKDDSLPGDEFKLLPLVGQSAEMQRESRAKAVGQLSK</sequence>
<dbReference type="AlphaFoldDB" id="A0A6G1EMZ5"/>
<dbReference type="OrthoDB" id="10261212at2759"/>
<accession>A0A6G1EMZ5</accession>
<organism evidence="3 4">
    <name type="scientific">Oryza meyeriana var. granulata</name>
    <dbReference type="NCBI Taxonomy" id="110450"/>
    <lineage>
        <taxon>Eukaryota</taxon>
        <taxon>Viridiplantae</taxon>
        <taxon>Streptophyta</taxon>
        <taxon>Embryophyta</taxon>
        <taxon>Tracheophyta</taxon>
        <taxon>Spermatophyta</taxon>
        <taxon>Magnoliopsida</taxon>
        <taxon>Liliopsida</taxon>
        <taxon>Poales</taxon>
        <taxon>Poaceae</taxon>
        <taxon>BOP clade</taxon>
        <taxon>Oryzoideae</taxon>
        <taxon>Oryzeae</taxon>
        <taxon>Oryzinae</taxon>
        <taxon>Oryza</taxon>
        <taxon>Oryza meyeriana</taxon>
    </lineage>
</organism>
<gene>
    <name evidence="3" type="ORF">E2562_020686</name>
</gene>
<evidence type="ECO:0000259" key="2">
    <source>
        <dbReference type="Pfam" id="PF04424"/>
    </source>
</evidence>
<feature type="compositionally biased region" description="Basic residues" evidence="1">
    <location>
        <begin position="319"/>
        <end position="329"/>
    </location>
</feature>
<dbReference type="GO" id="GO:0004843">
    <property type="term" value="F:cysteine-type deubiquitinase activity"/>
    <property type="evidence" value="ECO:0007669"/>
    <property type="project" value="InterPro"/>
</dbReference>
<protein>
    <recommendedName>
        <fullName evidence="2">MINDY deubiquitinase domain-containing protein</fullName>
    </recommendedName>
</protein>
<dbReference type="EMBL" id="SPHZ02000003">
    <property type="protein sequence ID" value="KAF0926001.1"/>
    <property type="molecule type" value="Genomic_DNA"/>
</dbReference>
<comment type="caution">
    <text evidence="3">The sequence shown here is derived from an EMBL/GenBank/DDBJ whole genome shotgun (WGS) entry which is preliminary data.</text>
</comment>
<feature type="compositionally biased region" description="Low complexity" evidence="1">
    <location>
        <begin position="330"/>
        <end position="342"/>
    </location>
</feature>
<dbReference type="Proteomes" id="UP000479710">
    <property type="component" value="Unassembled WGS sequence"/>
</dbReference>
<dbReference type="GO" id="GO:0005829">
    <property type="term" value="C:cytosol"/>
    <property type="evidence" value="ECO:0007669"/>
    <property type="project" value="TreeGrafter"/>
</dbReference>
<dbReference type="GO" id="GO:0071944">
    <property type="term" value="C:cell periphery"/>
    <property type="evidence" value="ECO:0007669"/>
    <property type="project" value="TreeGrafter"/>
</dbReference>